<dbReference type="RefSeq" id="WP_202244794.1">
    <property type="nucleotide sequence ID" value="NZ_JAESIY010000006.1"/>
</dbReference>
<dbReference type="PANTHER" id="PTHR21600">
    <property type="entry name" value="MITOCHONDRIAL RNA PSEUDOURIDINE SYNTHASE"/>
    <property type="match status" value="1"/>
</dbReference>
<name>A0A937F9B6_9BACT</name>
<gene>
    <name evidence="4" type="ORF">JL102_12705</name>
</gene>
<dbReference type="AlphaFoldDB" id="A0A937F9B6"/>
<keyword evidence="2" id="KW-0413">Isomerase</keyword>
<feature type="domain" description="Pseudouridine synthase RsuA/RluA-like" evidence="3">
    <location>
        <begin position="13"/>
        <end position="168"/>
    </location>
</feature>
<dbReference type="GO" id="GO:0006396">
    <property type="term" value="P:RNA processing"/>
    <property type="evidence" value="ECO:0007669"/>
    <property type="project" value="UniProtKB-ARBA"/>
</dbReference>
<evidence type="ECO:0000256" key="1">
    <source>
        <dbReference type="ARBA" id="ARBA00010876"/>
    </source>
</evidence>
<accession>A0A937F9B6</accession>
<evidence type="ECO:0000256" key="2">
    <source>
        <dbReference type="ARBA" id="ARBA00023235"/>
    </source>
</evidence>
<dbReference type="Gene3D" id="3.30.2350.10">
    <property type="entry name" value="Pseudouridine synthase"/>
    <property type="match status" value="1"/>
</dbReference>
<organism evidence="4 5">
    <name type="scientific">Fulvivirga sediminis</name>
    <dbReference type="NCBI Taxonomy" id="2803949"/>
    <lineage>
        <taxon>Bacteria</taxon>
        <taxon>Pseudomonadati</taxon>
        <taxon>Bacteroidota</taxon>
        <taxon>Cytophagia</taxon>
        <taxon>Cytophagales</taxon>
        <taxon>Fulvivirgaceae</taxon>
        <taxon>Fulvivirga</taxon>
    </lineage>
</organism>
<dbReference type="GO" id="GO:0009982">
    <property type="term" value="F:pseudouridine synthase activity"/>
    <property type="evidence" value="ECO:0007669"/>
    <property type="project" value="InterPro"/>
</dbReference>
<sequence>MIDENNVLFEDNHLLIVNKPGGVLVQADKTGDVTLAEHAKDYIKEKYNKPGDVFLGVIHRLDRPVSGAVTLARTSKALERMNKMFKEREVEKTYWAITTHRPPQTQDKLVHWLKKNQKINKTTAFNKQVKESKKAVLSYKLIGRIADYYLLEITLETGRPHQIRVQLAKIGCAIYGDVKYGEEKAAKDGNIYLHSRSISFNHPVRKEPVNVIAPVPAKDQIWNLFVQG</sequence>
<comment type="similarity">
    <text evidence="1">Belongs to the pseudouridine synthase RluA family.</text>
</comment>
<protein>
    <submittedName>
        <fullName evidence="4">RNA pseudouridine synthase</fullName>
    </submittedName>
</protein>
<dbReference type="GO" id="GO:0140098">
    <property type="term" value="F:catalytic activity, acting on RNA"/>
    <property type="evidence" value="ECO:0007669"/>
    <property type="project" value="UniProtKB-ARBA"/>
</dbReference>
<dbReference type="PANTHER" id="PTHR21600:SF83">
    <property type="entry name" value="PSEUDOURIDYLATE SYNTHASE RPUSD4, MITOCHONDRIAL"/>
    <property type="match status" value="1"/>
</dbReference>
<dbReference type="GO" id="GO:0003723">
    <property type="term" value="F:RNA binding"/>
    <property type="evidence" value="ECO:0007669"/>
    <property type="project" value="InterPro"/>
</dbReference>
<evidence type="ECO:0000313" key="5">
    <source>
        <dbReference type="Proteomes" id="UP000659388"/>
    </source>
</evidence>
<dbReference type="EMBL" id="JAESIY010000006">
    <property type="protein sequence ID" value="MBL3656999.1"/>
    <property type="molecule type" value="Genomic_DNA"/>
</dbReference>
<dbReference type="InterPro" id="IPR006145">
    <property type="entry name" value="PsdUridine_synth_RsuA/RluA"/>
</dbReference>
<evidence type="ECO:0000259" key="3">
    <source>
        <dbReference type="Pfam" id="PF00849"/>
    </source>
</evidence>
<keyword evidence="5" id="KW-1185">Reference proteome</keyword>
<reference evidence="4" key="1">
    <citation type="submission" date="2021-01" db="EMBL/GenBank/DDBJ databases">
        <title>Fulvivirga kasyanovii gen. nov., sp nov., a novel member of the phylum Bacteroidetes isolated from seawater in a mussel farm.</title>
        <authorList>
            <person name="Zhao L.-H."/>
            <person name="Wang Z.-J."/>
        </authorList>
    </citation>
    <scope>NUCLEOTIDE SEQUENCE</scope>
    <source>
        <strain evidence="4">2943</strain>
    </source>
</reference>
<dbReference type="CDD" id="cd02869">
    <property type="entry name" value="PseudoU_synth_RluA_like"/>
    <property type="match status" value="1"/>
</dbReference>
<dbReference type="InterPro" id="IPR050188">
    <property type="entry name" value="RluA_PseudoU_synthase"/>
</dbReference>
<proteinExistence type="inferred from homology"/>
<dbReference type="SUPFAM" id="SSF55120">
    <property type="entry name" value="Pseudouridine synthase"/>
    <property type="match status" value="1"/>
</dbReference>
<dbReference type="InterPro" id="IPR020103">
    <property type="entry name" value="PsdUridine_synth_cat_dom_sf"/>
</dbReference>
<dbReference type="GO" id="GO:0001522">
    <property type="term" value="P:pseudouridine synthesis"/>
    <property type="evidence" value="ECO:0007669"/>
    <property type="project" value="InterPro"/>
</dbReference>
<dbReference type="Proteomes" id="UP000659388">
    <property type="component" value="Unassembled WGS sequence"/>
</dbReference>
<comment type="caution">
    <text evidence="4">The sequence shown here is derived from an EMBL/GenBank/DDBJ whole genome shotgun (WGS) entry which is preliminary data.</text>
</comment>
<dbReference type="Pfam" id="PF00849">
    <property type="entry name" value="PseudoU_synth_2"/>
    <property type="match status" value="1"/>
</dbReference>
<evidence type="ECO:0000313" key="4">
    <source>
        <dbReference type="EMBL" id="MBL3656999.1"/>
    </source>
</evidence>